<evidence type="ECO:0000256" key="5">
    <source>
        <dbReference type="PROSITE-ProRule" id="PRU10055"/>
    </source>
</evidence>
<dbReference type="InterPro" id="IPR018120">
    <property type="entry name" value="Glyco_hydro_1_AS"/>
</dbReference>
<keyword evidence="4 7" id="KW-0326">Glycosidase</keyword>
<protein>
    <recommendedName>
        <fullName evidence="2">beta-glucosidase</fullName>
        <ecNumber evidence="2">3.2.1.21</ecNumber>
    </recommendedName>
</protein>
<proteinExistence type="inferred from homology"/>
<evidence type="ECO:0000256" key="1">
    <source>
        <dbReference type="ARBA" id="ARBA00010838"/>
    </source>
</evidence>
<dbReference type="EC" id="3.2.1.21" evidence="2"/>
<evidence type="ECO:0000313" key="9">
    <source>
        <dbReference type="RefSeq" id="XP_052750146.1"/>
    </source>
</evidence>
<dbReference type="PRINTS" id="PR00131">
    <property type="entry name" value="GLHYDRLASE1"/>
</dbReference>
<dbReference type="Gene3D" id="3.20.20.80">
    <property type="entry name" value="Glycosidases"/>
    <property type="match status" value="1"/>
</dbReference>
<dbReference type="InterPro" id="IPR017853">
    <property type="entry name" value="GH"/>
</dbReference>
<organism evidence="8 9">
    <name type="scientific">Galleria mellonella</name>
    <name type="common">Greater wax moth</name>
    <dbReference type="NCBI Taxonomy" id="7137"/>
    <lineage>
        <taxon>Eukaryota</taxon>
        <taxon>Metazoa</taxon>
        <taxon>Ecdysozoa</taxon>
        <taxon>Arthropoda</taxon>
        <taxon>Hexapoda</taxon>
        <taxon>Insecta</taxon>
        <taxon>Pterygota</taxon>
        <taxon>Neoptera</taxon>
        <taxon>Endopterygota</taxon>
        <taxon>Lepidoptera</taxon>
        <taxon>Glossata</taxon>
        <taxon>Ditrysia</taxon>
        <taxon>Pyraloidea</taxon>
        <taxon>Pyralidae</taxon>
        <taxon>Galleriinae</taxon>
        <taxon>Galleria</taxon>
    </lineage>
</organism>
<evidence type="ECO:0000256" key="2">
    <source>
        <dbReference type="ARBA" id="ARBA00012744"/>
    </source>
</evidence>
<accession>A0ABM3MFH8</accession>
<comment type="similarity">
    <text evidence="1 6">Belongs to the glycosyl hydrolase 1 family.</text>
</comment>
<evidence type="ECO:0000256" key="3">
    <source>
        <dbReference type="ARBA" id="ARBA00022801"/>
    </source>
</evidence>
<reference evidence="9" key="1">
    <citation type="submission" date="2025-08" db="UniProtKB">
        <authorList>
            <consortium name="RefSeq"/>
        </authorList>
    </citation>
    <scope>IDENTIFICATION</scope>
    <source>
        <tissue evidence="9">Whole larvae</tissue>
    </source>
</reference>
<dbReference type="PROSITE" id="PS00572">
    <property type="entry name" value="GLYCOSYL_HYDROL_F1_1"/>
    <property type="match status" value="1"/>
</dbReference>
<dbReference type="PANTHER" id="PTHR10353">
    <property type="entry name" value="GLYCOSYL HYDROLASE"/>
    <property type="match status" value="1"/>
</dbReference>
<dbReference type="RefSeq" id="XP_052750146.1">
    <property type="nucleotide sequence ID" value="XM_052894186.1"/>
</dbReference>
<dbReference type="PROSITE" id="PS00653">
    <property type="entry name" value="GLYCOSYL_HYDROL_F1_2"/>
    <property type="match status" value="1"/>
</dbReference>
<gene>
    <name evidence="9" type="primary">LOC113519593</name>
</gene>
<dbReference type="InterPro" id="IPR001360">
    <property type="entry name" value="Glyco_hydro_1"/>
</dbReference>
<dbReference type="PANTHER" id="PTHR10353:SF36">
    <property type="entry name" value="LP05116P"/>
    <property type="match status" value="1"/>
</dbReference>
<dbReference type="Proteomes" id="UP001652740">
    <property type="component" value="Unplaced"/>
</dbReference>
<name>A0ABM3MFH8_GALME</name>
<feature type="active site" description="Nucleophile" evidence="5">
    <location>
        <position position="400"/>
    </location>
</feature>
<dbReference type="Pfam" id="PF00232">
    <property type="entry name" value="Glyco_hydro_1"/>
    <property type="match status" value="1"/>
</dbReference>
<dbReference type="InterPro" id="IPR033132">
    <property type="entry name" value="GH_1_N_CS"/>
</dbReference>
<keyword evidence="3 7" id="KW-0378">Hydrolase</keyword>
<evidence type="ECO:0000313" key="8">
    <source>
        <dbReference type="Proteomes" id="UP001652740"/>
    </source>
</evidence>
<dbReference type="GeneID" id="113519593"/>
<evidence type="ECO:0000256" key="7">
    <source>
        <dbReference type="RuleBase" id="RU004468"/>
    </source>
</evidence>
<dbReference type="SUPFAM" id="SSF51445">
    <property type="entry name" value="(Trans)glycosidases"/>
    <property type="match status" value="1"/>
</dbReference>
<keyword evidence="8" id="KW-1185">Reference proteome</keyword>
<evidence type="ECO:0000256" key="6">
    <source>
        <dbReference type="RuleBase" id="RU003690"/>
    </source>
</evidence>
<sequence>MDVQYFVSIFILLWRRTDSSDAYPKLCFPEDFMFGVATASYQIEGGWNVSGKGESIWDRYTHQYPERVFDHKNGDVSDDSYHRYKEDVKLLKELGVNFYRFSISWPRILPTGFINDINKDGIRYYNELIDELHRNNIEPVVTMYHWDLPQVLQDLGGWTNPIIADYFVDYAKVLFKEFGDKVRFWLTFNEPLSFCHDGYGGNDAPGGQASGLEDYMCGHNVLRAHGKVYTLYSKEYRNEQQGSIGITLDIAWMEPATTSKEDQDAAETARQFTYGWFAHPILTDEGDYPQIMRQRIDQNSKRQNFARSRLPHFTSDEVQEIRSSFDFLGLNHYTTYMVSPGDNKTSAVPSFNNDMGVSMSQKAEWPKSNSSWLKVVPWGFRKALNWVKTTYNNPNILVTENGISLKPGLHDPKRVNYIDGYLRALHDAIYKDKCRVIGYTYWSLLDNFEWMRGFSERFGLYEVDYESAERTRSPRLSASYFNNVATTGCLPTSSDDYVEYTLTNK</sequence>
<evidence type="ECO:0000256" key="4">
    <source>
        <dbReference type="ARBA" id="ARBA00023295"/>
    </source>
</evidence>